<keyword evidence="3" id="KW-0808">Transferase</keyword>
<dbReference type="EMBL" id="SLWK01000012">
    <property type="protein sequence ID" value="TCO06853.1"/>
    <property type="molecule type" value="Genomic_DNA"/>
</dbReference>
<evidence type="ECO:0000313" key="3">
    <source>
        <dbReference type="EMBL" id="TCO06853.1"/>
    </source>
</evidence>
<accession>A0A4R2GFP0</accession>
<name>A0A4R2GFP0_9BACT</name>
<keyword evidence="4" id="KW-1185">Reference proteome</keyword>
<proteinExistence type="predicted"/>
<dbReference type="Pfam" id="PF00535">
    <property type="entry name" value="Glycos_transf_2"/>
    <property type="match status" value="1"/>
</dbReference>
<dbReference type="InterPro" id="IPR001173">
    <property type="entry name" value="Glyco_trans_2-like"/>
</dbReference>
<sequence>MPTVSVIVTTYNRPNYLKEALDSVFKQTYRDFEVIVIDDGTPGVENEQICDAYSDIKYHKISNSGSPIVPRNTGISMAKGKYIAFLDDDDIWLPEKLEVQVEILDNNPDFGLVHGYCAVIDSKGNKTGEIEGRLKNPFLKHGYVFDRMVGNFTVMMSTPLIRREVLEKTGGFDVNIPAAGEDMEFYTRLAFYTQFWFLDQPLVLYRVHEAGISVNNYNYNHLPVVLYRTVKNLKQKEGLEARRFRLIVRRLLLQQLAMANSNRTFRTAFLNSFKISPLFWIHPIVIWGLVLRLPNLFKFK</sequence>
<dbReference type="InterPro" id="IPR029044">
    <property type="entry name" value="Nucleotide-diphossugar_trans"/>
</dbReference>
<keyword evidence="1" id="KW-1133">Transmembrane helix</keyword>
<feature type="domain" description="Glycosyltransferase 2-like" evidence="2">
    <location>
        <begin position="5"/>
        <end position="168"/>
    </location>
</feature>
<keyword evidence="1" id="KW-0472">Membrane</keyword>
<dbReference type="OrthoDB" id="6307329at2"/>
<protein>
    <submittedName>
        <fullName evidence="3">GT2 family glycosyltransferase</fullName>
    </submittedName>
</protein>
<evidence type="ECO:0000256" key="1">
    <source>
        <dbReference type="SAM" id="Phobius"/>
    </source>
</evidence>
<evidence type="ECO:0000259" key="2">
    <source>
        <dbReference type="Pfam" id="PF00535"/>
    </source>
</evidence>
<dbReference type="GO" id="GO:0016758">
    <property type="term" value="F:hexosyltransferase activity"/>
    <property type="evidence" value="ECO:0007669"/>
    <property type="project" value="UniProtKB-ARBA"/>
</dbReference>
<dbReference type="CDD" id="cd00761">
    <property type="entry name" value="Glyco_tranf_GTA_type"/>
    <property type="match status" value="1"/>
</dbReference>
<gene>
    <name evidence="3" type="ORF">EV194_11277</name>
</gene>
<dbReference type="SUPFAM" id="SSF53448">
    <property type="entry name" value="Nucleotide-diphospho-sugar transferases"/>
    <property type="match status" value="1"/>
</dbReference>
<dbReference type="Proteomes" id="UP000295221">
    <property type="component" value="Unassembled WGS sequence"/>
</dbReference>
<dbReference type="RefSeq" id="WP_132434647.1">
    <property type="nucleotide sequence ID" value="NZ_SLWK01000012.1"/>
</dbReference>
<reference evidence="3 4" key="1">
    <citation type="submission" date="2019-03" db="EMBL/GenBank/DDBJ databases">
        <title>Genomic Encyclopedia of Type Strains, Phase IV (KMG-IV): sequencing the most valuable type-strain genomes for metagenomic binning, comparative biology and taxonomic classification.</title>
        <authorList>
            <person name="Goeker M."/>
        </authorList>
    </citation>
    <scope>NUCLEOTIDE SEQUENCE [LARGE SCALE GENOMIC DNA]</scope>
    <source>
        <strain evidence="3 4">DSM 24179</strain>
    </source>
</reference>
<feature type="transmembrane region" description="Helical" evidence="1">
    <location>
        <begin position="278"/>
        <end position="297"/>
    </location>
</feature>
<dbReference type="PANTHER" id="PTHR22916">
    <property type="entry name" value="GLYCOSYLTRANSFERASE"/>
    <property type="match status" value="1"/>
</dbReference>
<comment type="caution">
    <text evidence="3">The sequence shown here is derived from an EMBL/GenBank/DDBJ whole genome shotgun (WGS) entry which is preliminary data.</text>
</comment>
<dbReference type="PANTHER" id="PTHR22916:SF3">
    <property type="entry name" value="UDP-GLCNAC:BETAGAL BETA-1,3-N-ACETYLGLUCOSAMINYLTRANSFERASE-LIKE PROTEIN 1"/>
    <property type="match status" value="1"/>
</dbReference>
<evidence type="ECO:0000313" key="4">
    <source>
        <dbReference type="Proteomes" id="UP000295221"/>
    </source>
</evidence>
<keyword evidence="1" id="KW-0812">Transmembrane</keyword>
<dbReference type="AlphaFoldDB" id="A0A4R2GFP0"/>
<organism evidence="3 4">
    <name type="scientific">Natronoflexus pectinivorans</name>
    <dbReference type="NCBI Taxonomy" id="682526"/>
    <lineage>
        <taxon>Bacteria</taxon>
        <taxon>Pseudomonadati</taxon>
        <taxon>Bacteroidota</taxon>
        <taxon>Bacteroidia</taxon>
        <taxon>Marinilabiliales</taxon>
        <taxon>Marinilabiliaceae</taxon>
        <taxon>Natronoflexus</taxon>
    </lineage>
</organism>
<dbReference type="Gene3D" id="3.90.550.10">
    <property type="entry name" value="Spore Coat Polysaccharide Biosynthesis Protein SpsA, Chain A"/>
    <property type="match status" value="1"/>
</dbReference>